<name>A0ABZ1BU55_9FIRM</name>
<protein>
    <submittedName>
        <fullName evidence="2">Uncharacterized protein</fullName>
    </submittedName>
</protein>
<evidence type="ECO:0000313" key="2">
    <source>
        <dbReference type="EMBL" id="WRP16329.1"/>
    </source>
</evidence>
<dbReference type="Proteomes" id="UP001332192">
    <property type="component" value="Chromosome"/>
</dbReference>
<sequence length="66" mass="7564">MTAPADRPPWQDDGEDQPVHPGGEREEILKARPVPREASSQERQWVSGHNPGSRKDRRVRTHRKST</sequence>
<organism evidence="2 3">
    <name type="scientific">Carboxydichorda subterranea</name>
    <dbReference type="NCBI Taxonomy" id="3109565"/>
    <lineage>
        <taxon>Bacteria</taxon>
        <taxon>Bacillati</taxon>
        <taxon>Bacillota</taxon>
        <taxon>Limnochordia</taxon>
        <taxon>Limnochordales</taxon>
        <taxon>Geochordaceae</taxon>
        <taxon>Carboxydichorda</taxon>
    </lineage>
</organism>
<evidence type="ECO:0000313" key="3">
    <source>
        <dbReference type="Proteomes" id="UP001332192"/>
    </source>
</evidence>
<reference evidence="2 3" key="1">
    <citation type="journal article" date="2024" name="Front. Microbiol.">
        <title>Novel thermophilic genera Geochorda gen. nov. and Carboxydochorda gen. nov. from the deep terrestrial subsurface reveal the ecophysiological diversity in the class Limnochordia.</title>
        <authorList>
            <person name="Karnachuk O.V."/>
            <person name="Lukina A.P."/>
            <person name="Avakyan M.R."/>
            <person name="Kadnikov V.V."/>
            <person name="Begmatov S."/>
            <person name="Beletsky A.V."/>
            <person name="Vlasova K.G."/>
            <person name="Novikov A.A."/>
            <person name="Shcherbakova V.A."/>
            <person name="Mardanov A.V."/>
            <person name="Ravin N.V."/>
        </authorList>
    </citation>
    <scope>NUCLEOTIDE SEQUENCE [LARGE SCALE GENOMIC DNA]</scope>
    <source>
        <strain evidence="2 3">L945</strain>
    </source>
</reference>
<keyword evidence="3" id="KW-1185">Reference proteome</keyword>
<accession>A0ABZ1BU55</accession>
<feature type="region of interest" description="Disordered" evidence="1">
    <location>
        <begin position="1"/>
        <end position="66"/>
    </location>
</feature>
<feature type="compositionally biased region" description="Basic residues" evidence="1">
    <location>
        <begin position="55"/>
        <end position="66"/>
    </location>
</feature>
<dbReference type="RefSeq" id="WP_324715601.1">
    <property type="nucleotide sequence ID" value="NZ_CP141615.1"/>
</dbReference>
<proteinExistence type="predicted"/>
<dbReference type="EMBL" id="CP141615">
    <property type="protein sequence ID" value="WRP16329.1"/>
    <property type="molecule type" value="Genomic_DNA"/>
</dbReference>
<evidence type="ECO:0000256" key="1">
    <source>
        <dbReference type="SAM" id="MobiDB-lite"/>
    </source>
</evidence>
<gene>
    <name evidence="2" type="ORF">U7230_09490</name>
</gene>